<dbReference type="Proteomes" id="UP000005481">
    <property type="component" value="Unassembled WGS sequence"/>
</dbReference>
<dbReference type="PANTHER" id="PTHR43840:SF50">
    <property type="entry name" value="MANGANESE EFFLUX SYSTEM PROTEIN MNES"/>
    <property type="match status" value="1"/>
</dbReference>
<dbReference type="STRING" id="861450.HMPREF0080_00613"/>
<evidence type="ECO:0000313" key="10">
    <source>
        <dbReference type="EMBL" id="EHM42479.1"/>
    </source>
</evidence>
<dbReference type="SUPFAM" id="SSF161111">
    <property type="entry name" value="Cation efflux protein transmembrane domain-like"/>
    <property type="match status" value="1"/>
</dbReference>
<feature type="domain" description="Cation efflux protein cytoplasmic" evidence="9">
    <location>
        <begin position="216"/>
        <end position="285"/>
    </location>
</feature>
<reference evidence="10 11" key="1">
    <citation type="submission" date="2011-08" db="EMBL/GenBank/DDBJ databases">
        <authorList>
            <person name="Weinstock G."/>
            <person name="Sodergren E."/>
            <person name="Clifton S."/>
            <person name="Fulton L."/>
            <person name="Fulton B."/>
            <person name="Courtney L."/>
            <person name="Fronick C."/>
            <person name="Harrison M."/>
            <person name="Strong C."/>
            <person name="Farmer C."/>
            <person name="Delahaunty K."/>
            <person name="Markovic C."/>
            <person name="Hall O."/>
            <person name="Minx P."/>
            <person name="Tomlinson C."/>
            <person name="Mitreva M."/>
            <person name="Hou S."/>
            <person name="Chen J."/>
            <person name="Wollam A."/>
            <person name="Pepin K.H."/>
            <person name="Johnson M."/>
            <person name="Bhonagiri V."/>
            <person name="Zhang X."/>
            <person name="Suruliraj S."/>
            <person name="Warren W."/>
            <person name="Chinwalla A."/>
            <person name="Mardis E.R."/>
            <person name="Wilson R.K."/>
        </authorList>
    </citation>
    <scope>NUCLEOTIDE SEQUENCE [LARGE SCALE GENOMIC DNA]</scope>
    <source>
        <strain evidence="10 11">F0357</strain>
    </source>
</reference>
<evidence type="ECO:0000256" key="6">
    <source>
        <dbReference type="ARBA" id="ARBA00023136"/>
    </source>
</evidence>
<evidence type="ECO:0000256" key="1">
    <source>
        <dbReference type="ARBA" id="ARBA00004141"/>
    </source>
</evidence>
<keyword evidence="4 7" id="KW-0812">Transmembrane</keyword>
<dbReference type="Pfam" id="PF16916">
    <property type="entry name" value="ZT_dimer"/>
    <property type="match status" value="1"/>
</dbReference>
<dbReference type="eggNOG" id="COG0053">
    <property type="taxonomic scope" value="Bacteria"/>
</dbReference>
<dbReference type="PANTHER" id="PTHR43840">
    <property type="entry name" value="MITOCHONDRIAL METAL TRANSPORTER 1-RELATED"/>
    <property type="match status" value="1"/>
</dbReference>
<name>G9YG49_9FIRM</name>
<evidence type="ECO:0000259" key="8">
    <source>
        <dbReference type="Pfam" id="PF01545"/>
    </source>
</evidence>
<organism evidence="10 11">
    <name type="scientific">Anaeroglobus geminatus F0357</name>
    <dbReference type="NCBI Taxonomy" id="861450"/>
    <lineage>
        <taxon>Bacteria</taxon>
        <taxon>Bacillati</taxon>
        <taxon>Bacillota</taxon>
        <taxon>Negativicutes</taxon>
        <taxon>Veillonellales</taxon>
        <taxon>Veillonellaceae</taxon>
        <taxon>Anaeroglobus</taxon>
    </lineage>
</organism>
<dbReference type="InterPro" id="IPR027470">
    <property type="entry name" value="Cation_efflux_CTD"/>
</dbReference>
<feature type="domain" description="Cation efflux protein transmembrane" evidence="8">
    <location>
        <begin position="24"/>
        <end position="211"/>
    </location>
</feature>
<dbReference type="EMBL" id="AGCJ01000018">
    <property type="protein sequence ID" value="EHM42479.1"/>
    <property type="molecule type" value="Genomic_DNA"/>
</dbReference>
<evidence type="ECO:0000256" key="2">
    <source>
        <dbReference type="ARBA" id="ARBA00008114"/>
    </source>
</evidence>
<keyword evidence="6 7" id="KW-0472">Membrane</keyword>
<dbReference type="OrthoDB" id="9806522at2"/>
<dbReference type="RefSeq" id="WP_006789602.1">
    <property type="nucleotide sequence ID" value="NZ_JH417572.1"/>
</dbReference>
<dbReference type="GO" id="GO:0008324">
    <property type="term" value="F:monoatomic cation transmembrane transporter activity"/>
    <property type="evidence" value="ECO:0007669"/>
    <property type="project" value="InterPro"/>
</dbReference>
<protein>
    <submittedName>
        <fullName evidence="10">Cation diffusion facilitator family transporter</fullName>
    </submittedName>
</protein>
<feature type="transmembrane region" description="Helical" evidence="7">
    <location>
        <begin position="185"/>
        <end position="203"/>
    </location>
</feature>
<keyword evidence="5 7" id="KW-1133">Transmembrane helix</keyword>
<evidence type="ECO:0000256" key="4">
    <source>
        <dbReference type="ARBA" id="ARBA00022692"/>
    </source>
</evidence>
<feature type="transmembrane region" description="Helical" evidence="7">
    <location>
        <begin position="83"/>
        <end position="103"/>
    </location>
</feature>
<dbReference type="InterPro" id="IPR027469">
    <property type="entry name" value="Cation_efflux_TMD_sf"/>
</dbReference>
<comment type="caution">
    <text evidence="10">The sequence shown here is derived from an EMBL/GenBank/DDBJ whole genome shotgun (WGS) entry which is preliminary data.</text>
</comment>
<dbReference type="InterPro" id="IPR002524">
    <property type="entry name" value="Cation_efflux"/>
</dbReference>
<evidence type="ECO:0000259" key="9">
    <source>
        <dbReference type="Pfam" id="PF16916"/>
    </source>
</evidence>
<dbReference type="AlphaFoldDB" id="G9YG49"/>
<dbReference type="Pfam" id="PF01545">
    <property type="entry name" value="Cation_efflux"/>
    <property type="match status" value="1"/>
</dbReference>
<dbReference type="InterPro" id="IPR050291">
    <property type="entry name" value="CDF_Transporter"/>
</dbReference>
<evidence type="ECO:0000256" key="7">
    <source>
        <dbReference type="SAM" id="Phobius"/>
    </source>
</evidence>
<dbReference type="InterPro" id="IPR036837">
    <property type="entry name" value="Cation_efflux_CTD_sf"/>
</dbReference>
<sequence>MQLDEQAAARGRGVTSASLKGIGGNIILVIFKVIVGLSSNSIAVILDAVNNLTDVLSSVLTIAGTKLAGKKADKEHPFGHGRVEYITTMAIAFIILSAGLLSLKESISRILHPVTSVFAATDLAIICIAIVIKIVMGMYFRKEGKRWKSDALSASGVDALYDAFLTTATLVSSILVFFFRFDVQGYVGAVIGVMIIKAATDIVRDMYNHLLGVRADDTLVRRLKEKIASYPNVGGVYDLVLNSYGPGETLGSVHISLPDTMTVGEVHPACKRIAVDIYEEFGITLTIGVYATNQNDLNALEIKKELDDVLSLYPHVLQVHAFYVQEREKIIYFDLIFDFDEPNPGDALRSIKADLKKRVPGYEQFAILDTDFSN</sequence>
<dbReference type="HOGENOM" id="CLU_013430_3_4_9"/>
<evidence type="ECO:0000256" key="5">
    <source>
        <dbReference type="ARBA" id="ARBA00022989"/>
    </source>
</evidence>
<gene>
    <name evidence="10" type="ORF">HMPREF0080_00613</name>
</gene>
<dbReference type="NCBIfam" id="TIGR01297">
    <property type="entry name" value="CDF"/>
    <property type="match status" value="1"/>
</dbReference>
<accession>G9YG49</accession>
<dbReference type="GO" id="GO:0016020">
    <property type="term" value="C:membrane"/>
    <property type="evidence" value="ECO:0007669"/>
    <property type="project" value="UniProtKB-SubCell"/>
</dbReference>
<dbReference type="InterPro" id="IPR058533">
    <property type="entry name" value="Cation_efflux_TM"/>
</dbReference>
<evidence type="ECO:0000256" key="3">
    <source>
        <dbReference type="ARBA" id="ARBA00022448"/>
    </source>
</evidence>
<keyword evidence="3" id="KW-0813">Transport</keyword>
<comment type="similarity">
    <text evidence="2">Belongs to the cation diffusion facilitator (CDF) transporter (TC 2.A.4) family.</text>
</comment>
<proteinExistence type="inferred from homology"/>
<dbReference type="PATRIC" id="fig|861450.3.peg.587"/>
<comment type="subcellular location">
    <subcellularLocation>
        <location evidence="1">Membrane</location>
        <topology evidence="1">Multi-pass membrane protein</topology>
    </subcellularLocation>
</comment>
<keyword evidence="11" id="KW-1185">Reference proteome</keyword>
<dbReference type="Gene3D" id="1.20.1510.10">
    <property type="entry name" value="Cation efflux protein transmembrane domain"/>
    <property type="match status" value="1"/>
</dbReference>
<dbReference type="Gene3D" id="3.30.70.1350">
    <property type="entry name" value="Cation efflux protein, cytoplasmic domain"/>
    <property type="match status" value="1"/>
</dbReference>
<feature type="transmembrane region" description="Helical" evidence="7">
    <location>
        <begin position="160"/>
        <end position="179"/>
    </location>
</feature>
<dbReference type="SUPFAM" id="SSF160240">
    <property type="entry name" value="Cation efflux protein cytoplasmic domain-like"/>
    <property type="match status" value="1"/>
</dbReference>
<evidence type="ECO:0000313" key="11">
    <source>
        <dbReference type="Proteomes" id="UP000005481"/>
    </source>
</evidence>